<dbReference type="PROSITE" id="PS51787">
    <property type="entry name" value="LON_N"/>
    <property type="match status" value="1"/>
</dbReference>
<proteinExistence type="inferred from homology"/>
<dbReference type="GO" id="GO:0046872">
    <property type="term" value="F:metal ion binding"/>
    <property type="evidence" value="ECO:0007669"/>
    <property type="project" value="UniProtKB-KW"/>
</dbReference>
<feature type="region of interest" description="Disordered" evidence="15">
    <location>
        <begin position="260"/>
        <end position="325"/>
    </location>
</feature>
<dbReference type="InterPro" id="IPR003111">
    <property type="entry name" value="Lon_prtase_N"/>
</dbReference>
<evidence type="ECO:0000313" key="18">
    <source>
        <dbReference type="EMBL" id="PQM34863.1"/>
    </source>
</evidence>
<dbReference type="FunFam" id="2.170.150.20:FF:000005">
    <property type="entry name" value="Blast:Protein cereblon homolog"/>
    <property type="match status" value="1"/>
</dbReference>
<dbReference type="Proteomes" id="UP000250321">
    <property type="component" value="Unassembled WGS sequence"/>
</dbReference>
<dbReference type="Pfam" id="PF03226">
    <property type="entry name" value="Yippee-Mis18"/>
    <property type="match status" value="1"/>
</dbReference>
<dbReference type="GO" id="GO:0005634">
    <property type="term" value="C:nucleus"/>
    <property type="evidence" value="ECO:0007669"/>
    <property type="project" value="UniProtKB-SubCell"/>
</dbReference>
<dbReference type="PANTHER" id="PTHR14255:SF4">
    <property type="entry name" value="PROTEIN CEREBLON"/>
    <property type="match status" value="1"/>
</dbReference>
<dbReference type="CDD" id="cd15777">
    <property type="entry name" value="CRBN_C_like"/>
    <property type="match status" value="1"/>
</dbReference>
<keyword evidence="11" id="KW-0539">Nucleus</keyword>
<keyword evidence="8" id="KW-0479">Metal-binding</keyword>
<evidence type="ECO:0000256" key="1">
    <source>
        <dbReference type="ARBA" id="ARBA00004123"/>
    </source>
</evidence>
<feature type="compositionally biased region" description="Polar residues" evidence="15">
    <location>
        <begin position="295"/>
        <end position="320"/>
    </location>
</feature>
<evidence type="ECO:0000256" key="2">
    <source>
        <dbReference type="ARBA" id="ARBA00004496"/>
    </source>
</evidence>
<organism evidence="18 19">
    <name type="scientific">Prunus yedoensis var. nudiflora</name>
    <dbReference type="NCBI Taxonomy" id="2094558"/>
    <lineage>
        <taxon>Eukaryota</taxon>
        <taxon>Viridiplantae</taxon>
        <taxon>Streptophyta</taxon>
        <taxon>Embryophyta</taxon>
        <taxon>Tracheophyta</taxon>
        <taxon>Spermatophyta</taxon>
        <taxon>Magnoliopsida</taxon>
        <taxon>eudicotyledons</taxon>
        <taxon>Gunneridae</taxon>
        <taxon>Pentapetalae</taxon>
        <taxon>rosids</taxon>
        <taxon>fabids</taxon>
        <taxon>Rosales</taxon>
        <taxon>Rosaceae</taxon>
        <taxon>Amygdaloideae</taxon>
        <taxon>Amygdaleae</taxon>
        <taxon>Prunus</taxon>
    </lineage>
</organism>
<evidence type="ECO:0000256" key="5">
    <source>
        <dbReference type="ARBA" id="ARBA00009142"/>
    </source>
</evidence>
<evidence type="ECO:0000256" key="4">
    <source>
        <dbReference type="ARBA" id="ARBA00005293"/>
    </source>
</evidence>
<keyword evidence="10" id="KW-0862">Zinc</keyword>
<dbReference type="Gene3D" id="1.20.58.1480">
    <property type="match status" value="1"/>
</dbReference>
<accession>A0A314UBR7</accession>
<evidence type="ECO:0000256" key="6">
    <source>
        <dbReference type="ARBA" id="ARBA00014394"/>
    </source>
</evidence>
<dbReference type="PANTHER" id="PTHR14255">
    <property type="entry name" value="CEREBLON"/>
    <property type="match status" value="1"/>
</dbReference>
<dbReference type="InterPro" id="IPR004910">
    <property type="entry name" value="Yippee/Mis18/Cereblon"/>
</dbReference>
<feature type="region of interest" description="Disordered" evidence="15">
    <location>
        <begin position="211"/>
        <end position="248"/>
    </location>
</feature>
<comment type="caution">
    <text evidence="18">The sequence shown here is derived from an EMBL/GenBank/DDBJ whole genome shotgun (WGS) entry which is preliminary data.</text>
</comment>
<dbReference type="PROSITE" id="PS51788">
    <property type="entry name" value="CULT"/>
    <property type="match status" value="1"/>
</dbReference>
<dbReference type="Gene3D" id="2.170.150.20">
    <property type="entry name" value="Peptide methionine sulfoxide reductase"/>
    <property type="match status" value="1"/>
</dbReference>
<evidence type="ECO:0000256" key="11">
    <source>
        <dbReference type="ARBA" id="ARBA00023242"/>
    </source>
</evidence>
<feature type="compositionally biased region" description="Acidic residues" evidence="15">
    <location>
        <begin position="227"/>
        <end position="241"/>
    </location>
</feature>
<dbReference type="GO" id="GO:0016567">
    <property type="term" value="P:protein ubiquitination"/>
    <property type="evidence" value="ECO:0007669"/>
    <property type="project" value="UniProtKB-UniPathway"/>
</dbReference>
<keyword evidence="19" id="KW-1185">Reference proteome</keyword>
<evidence type="ECO:0000256" key="3">
    <source>
        <dbReference type="ARBA" id="ARBA00004906"/>
    </source>
</evidence>
<dbReference type="UniPathway" id="UPA00143"/>
<comment type="similarity">
    <text evidence="4">Belongs to the CRBN family.</text>
</comment>
<dbReference type="OrthoDB" id="267517at2759"/>
<comment type="function">
    <text evidence="13">Substrate recognition component of a DCX (DDB1-CUL4-X-box) E3 protein ligase complex that mediates the ubiquitination and subsequent proteasomal degradation of target proteins. Has an essential role in mediating growth by negatively regulating insulin signaling. It also has a role in maintaining presynaptic function in the neuromuscular junction synapses of third-instar larvae.</text>
</comment>
<dbReference type="InterPro" id="IPR015947">
    <property type="entry name" value="PUA-like_sf"/>
</dbReference>
<evidence type="ECO:0000259" key="16">
    <source>
        <dbReference type="PROSITE" id="PS51787"/>
    </source>
</evidence>
<evidence type="ECO:0000256" key="7">
    <source>
        <dbReference type="ARBA" id="ARBA00022490"/>
    </source>
</evidence>
<comment type="pathway">
    <text evidence="3">Protein modification; protein ubiquitination.</text>
</comment>
<evidence type="ECO:0000256" key="9">
    <source>
        <dbReference type="ARBA" id="ARBA00022786"/>
    </source>
</evidence>
<feature type="domain" description="Lon N-terminal" evidence="16">
    <location>
        <begin position="86"/>
        <end position="424"/>
    </location>
</feature>
<evidence type="ECO:0000313" key="19">
    <source>
        <dbReference type="Proteomes" id="UP000250321"/>
    </source>
</evidence>
<keyword evidence="7" id="KW-0963">Cytoplasm</keyword>
<evidence type="ECO:0000259" key="17">
    <source>
        <dbReference type="PROSITE" id="PS51788"/>
    </source>
</evidence>
<dbReference type="Gene3D" id="2.30.130.40">
    <property type="entry name" value="LON domain-like"/>
    <property type="match status" value="1"/>
</dbReference>
<evidence type="ECO:0000256" key="12">
    <source>
        <dbReference type="ARBA" id="ARBA00030079"/>
    </source>
</evidence>
<comment type="subunit">
    <text evidence="14">Likely a component of a DCX (DDB1-CUL4-X-box) protein ligase complex. May interact with pic/DDB1.</text>
</comment>
<dbReference type="InterPro" id="IPR046336">
    <property type="entry name" value="Lon_prtase_N_sf"/>
</dbReference>
<dbReference type="STRING" id="2094558.A0A314UBR7"/>
<evidence type="ECO:0000256" key="10">
    <source>
        <dbReference type="ARBA" id="ARBA00022833"/>
    </source>
</evidence>
<dbReference type="SMART" id="SM00464">
    <property type="entry name" value="LON"/>
    <property type="match status" value="1"/>
</dbReference>
<evidence type="ECO:0000256" key="14">
    <source>
        <dbReference type="ARBA" id="ARBA00046796"/>
    </source>
</evidence>
<gene>
    <name evidence="18" type="ORF">Pyn_16725</name>
</gene>
<dbReference type="EMBL" id="PJQY01003749">
    <property type="protein sequence ID" value="PQM34863.1"/>
    <property type="molecule type" value="Genomic_DNA"/>
</dbReference>
<dbReference type="FunFam" id="2.30.130.40:FF:000009">
    <property type="entry name" value="ATP-dependent protease La domain-containing protein"/>
    <property type="match status" value="1"/>
</dbReference>
<dbReference type="Pfam" id="PF02190">
    <property type="entry name" value="LON_substr_bdg"/>
    <property type="match status" value="1"/>
</dbReference>
<reference evidence="18 19" key="1">
    <citation type="submission" date="2018-02" db="EMBL/GenBank/DDBJ databases">
        <title>Draft genome of wild Prunus yedoensis var. nudiflora.</title>
        <authorList>
            <person name="Baek S."/>
            <person name="Kim J.-H."/>
            <person name="Choi K."/>
            <person name="Kim G.-B."/>
            <person name="Cho A."/>
            <person name="Jang H."/>
            <person name="Shin C.-H."/>
            <person name="Yu H.-J."/>
            <person name="Mun J.-H."/>
        </authorList>
    </citation>
    <scope>NUCLEOTIDE SEQUENCE [LARGE SCALE GENOMIC DNA]</scope>
    <source>
        <strain evidence="19">cv. Jeju island</strain>
        <tissue evidence="18">Leaf</tissue>
    </source>
</reference>
<comment type="similarity">
    <text evidence="5">Belongs to the 4-toluene sulfonate uptake permease (TSUP) (TC 2.A.102) family.</text>
</comment>
<evidence type="ECO:0000256" key="13">
    <source>
        <dbReference type="ARBA" id="ARBA00046075"/>
    </source>
</evidence>
<feature type="domain" description="CULT" evidence="17">
    <location>
        <begin position="423"/>
        <end position="530"/>
    </location>
</feature>
<comment type="subcellular location">
    <subcellularLocation>
        <location evidence="2">Cytoplasm</location>
    </subcellularLocation>
    <subcellularLocation>
        <location evidence="1">Nucleus</location>
    </subcellularLocation>
</comment>
<name>A0A314UBR7_PRUYE</name>
<dbReference type="InterPro" id="IPR034750">
    <property type="entry name" value="CULT"/>
</dbReference>
<sequence>MEDDRILARERQQMEEIRELDLEELRVEEVDDLHDSSGDERDLTGRGSSDEYTFNNCLASLHTYLGEVEDTHHRVAFLDGGAILNLPIFYLEGVVLFPEAILPLRVIQPNFVVAVERALTQVDAPYTIGVIRVYRDPDNGRIRFSNIGTTAEIRQYRRLEDGSLNVVTRGQQRFHLRRRWIDVEGAPCGEVQIIQEDIPLRAPRDAFGAVAPFSKPGGHISRSNESMDVDNDSEANSDESFESALSLTQREIHQSVVDSYYGSDTMDESTTTTSSDDEKSQSQFQGSQSKDSDSTDSLHSCPENNNVDLGSSSKSDMQSCKQKEPDRCWRNTDLKQFRRAPRAFWPYWVYRMYDSYCLAERAADMWKQIVGAPSMDSLVKKPDLLSFYIASKIPVSESTRQELLEIDGISYRLRREIELLQSVDLIQCKTCQTVIAKRSDMLVMSSEGPLGAYVNPNGFVHEIMTLYKANGLALIGRAASEYSWFPGYAWTITNCATCETHMGWLFTATNKNLKPRLFWGVRSSQVSDDLH</sequence>
<evidence type="ECO:0000256" key="8">
    <source>
        <dbReference type="ARBA" id="ARBA00022723"/>
    </source>
</evidence>
<dbReference type="GO" id="GO:0005737">
    <property type="term" value="C:cytoplasm"/>
    <property type="evidence" value="ECO:0007669"/>
    <property type="project" value="UniProtKB-SubCell"/>
</dbReference>
<dbReference type="AlphaFoldDB" id="A0A314UBR7"/>
<dbReference type="FunFam" id="1.20.58.1480:FF:000007">
    <property type="entry name" value="Lon protease homolog"/>
    <property type="match status" value="1"/>
</dbReference>
<keyword evidence="9" id="KW-0833">Ubl conjugation pathway</keyword>
<evidence type="ECO:0000256" key="15">
    <source>
        <dbReference type="SAM" id="MobiDB-lite"/>
    </source>
</evidence>
<dbReference type="SUPFAM" id="SSF88697">
    <property type="entry name" value="PUA domain-like"/>
    <property type="match status" value="1"/>
</dbReference>
<dbReference type="GO" id="GO:0031464">
    <property type="term" value="C:Cul4A-RING E3 ubiquitin ligase complex"/>
    <property type="evidence" value="ECO:0007669"/>
    <property type="project" value="TreeGrafter"/>
</dbReference>
<protein>
    <recommendedName>
        <fullName evidence="6">Protein cereblon</fullName>
    </recommendedName>
    <alternativeName>
        <fullName evidence="12">Protein ohgata</fullName>
    </alternativeName>
</protein>